<dbReference type="GO" id="GO:0005886">
    <property type="term" value="C:plasma membrane"/>
    <property type="evidence" value="ECO:0007669"/>
    <property type="project" value="TreeGrafter"/>
</dbReference>
<feature type="transmembrane region" description="Helical" evidence="6">
    <location>
        <begin position="424"/>
        <end position="448"/>
    </location>
</feature>
<dbReference type="Gene3D" id="1.20.1250.20">
    <property type="entry name" value="MFS general substrate transporter like domains"/>
    <property type="match status" value="1"/>
</dbReference>
<organism evidence="8 9">
    <name type="scientific">Ophiobolus disseminans</name>
    <dbReference type="NCBI Taxonomy" id="1469910"/>
    <lineage>
        <taxon>Eukaryota</taxon>
        <taxon>Fungi</taxon>
        <taxon>Dikarya</taxon>
        <taxon>Ascomycota</taxon>
        <taxon>Pezizomycotina</taxon>
        <taxon>Dothideomycetes</taxon>
        <taxon>Pleosporomycetidae</taxon>
        <taxon>Pleosporales</taxon>
        <taxon>Pleosporineae</taxon>
        <taxon>Phaeosphaeriaceae</taxon>
        <taxon>Ophiobolus</taxon>
    </lineage>
</organism>
<feature type="transmembrane region" description="Helical" evidence="6">
    <location>
        <begin position="125"/>
        <end position="150"/>
    </location>
</feature>
<evidence type="ECO:0000256" key="4">
    <source>
        <dbReference type="ARBA" id="ARBA00022989"/>
    </source>
</evidence>
<feature type="transmembrane region" description="Helical" evidence="6">
    <location>
        <begin position="500"/>
        <end position="520"/>
    </location>
</feature>
<reference evidence="8" key="1">
    <citation type="journal article" date="2020" name="Stud. Mycol.">
        <title>101 Dothideomycetes genomes: a test case for predicting lifestyles and emergence of pathogens.</title>
        <authorList>
            <person name="Haridas S."/>
            <person name="Albert R."/>
            <person name="Binder M."/>
            <person name="Bloem J."/>
            <person name="Labutti K."/>
            <person name="Salamov A."/>
            <person name="Andreopoulos B."/>
            <person name="Baker S."/>
            <person name="Barry K."/>
            <person name="Bills G."/>
            <person name="Bluhm B."/>
            <person name="Cannon C."/>
            <person name="Castanera R."/>
            <person name="Culley D."/>
            <person name="Daum C."/>
            <person name="Ezra D."/>
            <person name="Gonzalez J."/>
            <person name="Henrissat B."/>
            <person name="Kuo A."/>
            <person name="Liang C."/>
            <person name="Lipzen A."/>
            <person name="Lutzoni F."/>
            <person name="Magnuson J."/>
            <person name="Mondo S."/>
            <person name="Nolan M."/>
            <person name="Ohm R."/>
            <person name="Pangilinan J."/>
            <person name="Park H.-J."/>
            <person name="Ramirez L."/>
            <person name="Alfaro M."/>
            <person name="Sun H."/>
            <person name="Tritt A."/>
            <person name="Yoshinaga Y."/>
            <person name="Zwiers L.-H."/>
            <person name="Turgeon B."/>
            <person name="Goodwin S."/>
            <person name="Spatafora J."/>
            <person name="Crous P."/>
            <person name="Grigoriev I."/>
        </authorList>
    </citation>
    <scope>NUCLEOTIDE SEQUENCE</scope>
    <source>
        <strain evidence="8">CBS 113818</strain>
    </source>
</reference>
<protein>
    <submittedName>
        <fullName evidence="8">MFS general substrate transporter</fullName>
    </submittedName>
</protein>
<keyword evidence="3 6" id="KW-0812">Transmembrane</keyword>
<evidence type="ECO:0000313" key="8">
    <source>
        <dbReference type="EMBL" id="KAF2831675.1"/>
    </source>
</evidence>
<feature type="transmembrane region" description="Helical" evidence="6">
    <location>
        <begin position="34"/>
        <end position="58"/>
    </location>
</feature>
<keyword evidence="9" id="KW-1185">Reference proteome</keyword>
<evidence type="ECO:0000256" key="3">
    <source>
        <dbReference type="ARBA" id="ARBA00022692"/>
    </source>
</evidence>
<dbReference type="Pfam" id="PF07690">
    <property type="entry name" value="MFS_1"/>
    <property type="match status" value="1"/>
</dbReference>
<name>A0A6A7AGG5_9PLEO</name>
<evidence type="ECO:0000259" key="7">
    <source>
        <dbReference type="PROSITE" id="PS50850"/>
    </source>
</evidence>
<evidence type="ECO:0000256" key="6">
    <source>
        <dbReference type="SAM" id="Phobius"/>
    </source>
</evidence>
<comment type="subcellular location">
    <subcellularLocation>
        <location evidence="1">Membrane</location>
        <topology evidence="1">Multi-pass membrane protein</topology>
    </subcellularLocation>
</comment>
<sequence length="532" mass="56808">MDIVELPRTEGPFKDVDSKAEDGDYSLSGAKLHIIIFGLGLAVFLMALDMSILVTAIPLITEKFQSTEDIGWYMSAYSLSLSAFQPLSGKLYTNFSLKWTFLVLFLVFEIGSAISGAATSSEMLIVGRFIAGIGAAGLMSGTISIVAIVVTARLRALYTGIISANFGVALICGPLLGGAFTQHVSWRWVFYINLPLGAITIAALMFMFNPPIRAVENDSIKERIKRLDLPGVAVFVPSIFMILLALQWGGITYPWNSSRIIGLFVGGGVTLILFGIYQWRKGDMAMIPPDILTNRTVILASISAMWGMGAQSLFGLWMPEWFQIIKGASPVQSGVNLLPAMVAQTISTVLAGGLTSYLGYYNPFLLAGSALLSVGSGLFTIMEVGTSSSHWIGYQVVFGFGAGMFITGPLIAVQSVLSPNDTPVGISTVSFFQMFGGALFAGISQSIFNEQLVTRLMRNVPGIDLKALLAAGTVGFHKVVTVDQLPGVLQAYNVALLDTFYLAAAVTAASFFFALGLPWISVKGKNPAASAV</sequence>
<gene>
    <name evidence="8" type="ORF">CC86DRAFT_282226</name>
</gene>
<feature type="transmembrane region" description="Helical" evidence="6">
    <location>
        <begin position="297"/>
        <end position="317"/>
    </location>
</feature>
<dbReference type="InterPro" id="IPR036259">
    <property type="entry name" value="MFS_trans_sf"/>
</dbReference>
<evidence type="ECO:0000256" key="5">
    <source>
        <dbReference type="ARBA" id="ARBA00023136"/>
    </source>
</evidence>
<feature type="transmembrane region" description="Helical" evidence="6">
    <location>
        <begin position="364"/>
        <end position="385"/>
    </location>
</feature>
<evidence type="ECO:0000256" key="1">
    <source>
        <dbReference type="ARBA" id="ARBA00004141"/>
    </source>
</evidence>
<dbReference type="FunFam" id="1.20.1250.20:FF:000196">
    <property type="entry name" value="MFS toxin efflux pump (AflT)"/>
    <property type="match status" value="1"/>
</dbReference>
<dbReference type="OrthoDB" id="10021397at2759"/>
<accession>A0A6A7AGG5</accession>
<dbReference type="AlphaFoldDB" id="A0A6A7AGG5"/>
<feature type="transmembrane region" description="Helical" evidence="6">
    <location>
        <begin position="260"/>
        <end position="277"/>
    </location>
</feature>
<feature type="domain" description="Major facilitator superfamily (MFS) profile" evidence="7">
    <location>
        <begin position="35"/>
        <end position="522"/>
    </location>
</feature>
<dbReference type="InterPro" id="IPR020846">
    <property type="entry name" value="MFS_dom"/>
</dbReference>
<evidence type="ECO:0000313" key="9">
    <source>
        <dbReference type="Proteomes" id="UP000799424"/>
    </source>
</evidence>
<dbReference type="PROSITE" id="PS50850">
    <property type="entry name" value="MFS"/>
    <property type="match status" value="1"/>
</dbReference>
<feature type="transmembrane region" description="Helical" evidence="6">
    <location>
        <begin position="188"/>
        <end position="208"/>
    </location>
</feature>
<dbReference type="EMBL" id="MU006218">
    <property type="protein sequence ID" value="KAF2831675.1"/>
    <property type="molecule type" value="Genomic_DNA"/>
</dbReference>
<feature type="transmembrane region" description="Helical" evidence="6">
    <location>
        <begin position="229"/>
        <end position="248"/>
    </location>
</feature>
<dbReference type="SUPFAM" id="SSF103473">
    <property type="entry name" value="MFS general substrate transporter"/>
    <property type="match status" value="1"/>
</dbReference>
<keyword evidence="4 6" id="KW-1133">Transmembrane helix</keyword>
<feature type="transmembrane region" description="Helical" evidence="6">
    <location>
        <begin position="391"/>
        <end position="412"/>
    </location>
</feature>
<dbReference type="GO" id="GO:0022857">
    <property type="term" value="F:transmembrane transporter activity"/>
    <property type="evidence" value="ECO:0007669"/>
    <property type="project" value="InterPro"/>
</dbReference>
<dbReference type="Proteomes" id="UP000799424">
    <property type="component" value="Unassembled WGS sequence"/>
</dbReference>
<dbReference type="PANTHER" id="PTHR23501">
    <property type="entry name" value="MAJOR FACILITATOR SUPERFAMILY"/>
    <property type="match status" value="1"/>
</dbReference>
<proteinExistence type="inferred from homology"/>
<evidence type="ECO:0000256" key="2">
    <source>
        <dbReference type="ARBA" id="ARBA00007520"/>
    </source>
</evidence>
<dbReference type="PANTHER" id="PTHR23501:SF193">
    <property type="entry name" value="MULTIDRUG TRANSPORTER, PUTATIVE (AFU_ORTHOLOGUE AFUA_8G00940)-RELATED"/>
    <property type="match status" value="1"/>
</dbReference>
<feature type="transmembrane region" description="Helical" evidence="6">
    <location>
        <begin position="99"/>
        <end position="119"/>
    </location>
</feature>
<feature type="transmembrane region" description="Helical" evidence="6">
    <location>
        <begin position="157"/>
        <end position="176"/>
    </location>
</feature>
<dbReference type="InterPro" id="IPR011701">
    <property type="entry name" value="MFS"/>
</dbReference>
<dbReference type="Gene3D" id="1.20.1720.10">
    <property type="entry name" value="Multidrug resistance protein D"/>
    <property type="match status" value="1"/>
</dbReference>
<keyword evidence="5 6" id="KW-0472">Membrane</keyword>
<comment type="similarity">
    <text evidence="2">Belongs to the major facilitator superfamily. TCR/Tet family.</text>
</comment>
<dbReference type="CDD" id="cd17502">
    <property type="entry name" value="MFS_Azr1_MDR_like"/>
    <property type="match status" value="1"/>
</dbReference>